<sequence length="92" mass="10390">MSESTHKILCNACKVELKGLADTDPQLYGCPVCGISDTRDNVMREATEYTKEMIARDFQDSVRNTARKSKLLKFSGKPIPHGVYRFITDYKG</sequence>
<dbReference type="RefSeq" id="WP_189484640.1">
    <property type="nucleotide sequence ID" value="NZ_BMZB01000001.1"/>
</dbReference>
<organism evidence="1 2">
    <name type="scientific">Asticcacaulis endophyticus</name>
    <dbReference type="NCBI Taxonomy" id="1395890"/>
    <lineage>
        <taxon>Bacteria</taxon>
        <taxon>Pseudomonadati</taxon>
        <taxon>Pseudomonadota</taxon>
        <taxon>Alphaproteobacteria</taxon>
        <taxon>Caulobacterales</taxon>
        <taxon>Caulobacteraceae</taxon>
        <taxon>Asticcacaulis</taxon>
    </lineage>
</organism>
<reference evidence="1" key="2">
    <citation type="submission" date="2020-09" db="EMBL/GenBank/DDBJ databases">
        <authorList>
            <person name="Sun Q."/>
            <person name="Kim S."/>
        </authorList>
    </citation>
    <scope>NUCLEOTIDE SEQUENCE</scope>
    <source>
        <strain evidence="1">KCTC 32296</strain>
    </source>
</reference>
<evidence type="ECO:0000313" key="2">
    <source>
        <dbReference type="Proteomes" id="UP000662572"/>
    </source>
</evidence>
<comment type="caution">
    <text evidence="1">The sequence shown here is derived from an EMBL/GenBank/DDBJ whole genome shotgun (WGS) entry which is preliminary data.</text>
</comment>
<dbReference type="EMBL" id="BMZB01000001">
    <property type="protein sequence ID" value="GGZ21946.1"/>
    <property type="molecule type" value="Genomic_DNA"/>
</dbReference>
<reference evidence="1" key="1">
    <citation type="journal article" date="2014" name="Int. J. Syst. Evol. Microbiol.">
        <title>Complete genome sequence of Corynebacterium casei LMG S-19264T (=DSM 44701T), isolated from a smear-ripened cheese.</title>
        <authorList>
            <consortium name="US DOE Joint Genome Institute (JGI-PGF)"/>
            <person name="Walter F."/>
            <person name="Albersmeier A."/>
            <person name="Kalinowski J."/>
            <person name="Ruckert C."/>
        </authorList>
    </citation>
    <scope>NUCLEOTIDE SEQUENCE</scope>
    <source>
        <strain evidence="1">KCTC 32296</strain>
    </source>
</reference>
<dbReference type="AlphaFoldDB" id="A0A918PUR5"/>
<accession>A0A918PUR5</accession>
<gene>
    <name evidence="1" type="ORF">GCM10011273_03430</name>
</gene>
<dbReference type="Proteomes" id="UP000662572">
    <property type="component" value="Unassembled WGS sequence"/>
</dbReference>
<evidence type="ECO:0000313" key="1">
    <source>
        <dbReference type="EMBL" id="GGZ21946.1"/>
    </source>
</evidence>
<name>A0A918PUR5_9CAUL</name>
<proteinExistence type="predicted"/>
<keyword evidence="2" id="KW-1185">Reference proteome</keyword>
<protein>
    <submittedName>
        <fullName evidence="1">Uncharacterized protein</fullName>
    </submittedName>
</protein>